<dbReference type="Proteomes" id="UP001470230">
    <property type="component" value="Unassembled WGS sequence"/>
</dbReference>
<feature type="domain" description="Peptidase M60" evidence="1">
    <location>
        <begin position="394"/>
        <end position="752"/>
    </location>
</feature>
<evidence type="ECO:0000313" key="3">
    <source>
        <dbReference type="Proteomes" id="UP001470230"/>
    </source>
</evidence>
<dbReference type="EMBL" id="JAPFFF010000009">
    <property type="protein sequence ID" value="KAK8881742.1"/>
    <property type="molecule type" value="Genomic_DNA"/>
</dbReference>
<dbReference type="InterPro" id="IPR035423">
    <property type="entry name" value="M60-like_N"/>
</dbReference>
<dbReference type="PANTHER" id="PTHR15730:SF5">
    <property type="entry name" value="SI:CH211-210B2.2-RELATED"/>
    <property type="match status" value="1"/>
</dbReference>
<sequence>MGCNNSKTVKVQNTNNIQPKKQLKSCPTEYDLIFASTESDPSIADHNNMYKSVVDQVTAIKCPPTMVPILCMTNEATPIIVTSNDESDIKVPIVAMSHHIDGRVFCFANIQMITQPLLESECTFRFFKNLIKFILKNENYMAPVLLLDISPRYEADIIKLFMGKVSIDKGSFKNKFDRYRIIVMTHNATTSLETNESLFNFVVNGGTLLIFYDPQIWLSNEDIEQHDDSLNDIINNLLIDFNLAYYVTSQVLRCSALKTVPVPPQYSDIRYCTFEKLANHYKEILHEPNLTAEKLDETVTKLRYYIISCNESFGAILGALFEISMEYLKNSNYRNGNELFNEITQTIIAVVIQDIYAKIPSNMIKSNPDVDLFPGGVENITLSEISVHLLLNCDSIISTGLWCPPGHVVHVSCKTKLSLIGTSIQVGSHQNQLYMLPGPWHRWPSVVTMFPLIEEEPENEEGNNNPNALKSIDIDIYSPFGGMIYIVTNENFVSGLETVVNDNNDGDQESDPNFNANAKAILDASLNASLTFTNVCKYPRVVKGNPIILSQTKDIPIDWAEAESTCIILTLPSRLIINNDDVVGVLNKLDTIILKLNKYMSYNMIRPYRVVFDVDTIPDPQPSYPINMSIEDAEKIVNFSSTKVTNSLFTLIKEIAYLSLRDQAFDEETENALSALVSIIVLSSVYPKFTYKDLDNIEMPFLFKEFWKLHKQNPSLFSEILKESQMEDEPKFTNDFNDEKWTKFVQDLCRIGKWNYVSFFQDVRPVSQSFVEAS</sequence>
<dbReference type="InterPro" id="IPR051244">
    <property type="entry name" value="TCAF"/>
</dbReference>
<dbReference type="SMART" id="SM01276">
    <property type="entry name" value="M60-like"/>
    <property type="match status" value="1"/>
</dbReference>
<keyword evidence="3" id="KW-1185">Reference proteome</keyword>
<accession>A0ABR2JSK5</accession>
<dbReference type="InterPro" id="IPR031161">
    <property type="entry name" value="Peptidase_M60_dom"/>
</dbReference>
<proteinExistence type="predicted"/>
<organism evidence="2 3">
    <name type="scientific">Tritrichomonas musculus</name>
    <dbReference type="NCBI Taxonomy" id="1915356"/>
    <lineage>
        <taxon>Eukaryota</taxon>
        <taxon>Metamonada</taxon>
        <taxon>Parabasalia</taxon>
        <taxon>Tritrichomonadida</taxon>
        <taxon>Tritrichomonadidae</taxon>
        <taxon>Tritrichomonas</taxon>
    </lineage>
</organism>
<reference evidence="2 3" key="1">
    <citation type="submission" date="2024-04" db="EMBL/GenBank/DDBJ databases">
        <title>Tritrichomonas musculus Genome.</title>
        <authorList>
            <person name="Alves-Ferreira E."/>
            <person name="Grigg M."/>
            <person name="Lorenzi H."/>
            <person name="Galac M."/>
        </authorList>
    </citation>
    <scope>NUCLEOTIDE SEQUENCE [LARGE SCALE GENOMIC DNA]</scope>
    <source>
        <strain evidence="2 3">EAF2021</strain>
    </source>
</reference>
<evidence type="ECO:0000313" key="2">
    <source>
        <dbReference type="EMBL" id="KAK8881742.1"/>
    </source>
</evidence>
<gene>
    <name evidence="2" type="ORF">M9Y10_044378</name>
</gene>
<protein>
    <recommendedName>
        <fullName evidence="1">Peptidase M60 domain-containing protein</fullName>
    </recommendedName>
</protein>
<name>A0ABR2JSK5_9EUKA</name>
<dbReference type="Pfam" id="PF17291">
    <property type="entry name" value="M60-like_N"/>
    <property type="match status" value="1"/>
</dbReference>
<evidence type="ECO:0000259" key="1">
    <source>
        <dbReference type="PROSITE" id="PS51723"/>
    </source>
</evidence>
<comment type="caution">
    <text evidence="2">The sequence shown here is derived from an EMBL/GenBank/DDBJ whole genome shotgun (WGS) entry which is preliminary data.</text>
</comment>
<dbReference type="PANTHER" id="PTHR15730">
    <property type="entry name" value="EXPERIMENTAL AUTOIMMUNE PROSTATITIS ANTIGEN 2-RELATED"/>
    <property type="match status" value="1"/>
</dbReference>
<dbReference type="PROSITE" id="PS51723">
    <property type="entry name" value="PEPTIDASE_M60"/>
    <property type="match status" value="1"/>
</dbReference>